<feature type="domain" description="MIR" evidence="15">
    <location>
        <begin position="112"/>
        <end position="166"/>
    </location>
</feature>
<dbReference type="Gene3D" id="1.25.10.30">
    <property type="entry name" value="IP3 receptor type 1 binding core, RIH domain"/>
    <property type="match status" value="1"/>
</dbReference>
<protein>
    <recommendedName>
        <fullName evidence="13">Inositol 1,4,5-trisphosphate receptor</fullName>
    </recommendedName>
</protein>
<dbReference type="CDD" id="cd23280">
    <property type="entry name" value="beta-trefoil_MIR_itr-1-like"/>
    <property type="match status" value="1"/>
</dbReference>
<comment type="caution">
    <text evidence="16">The sequence shown here is derived from an EMBL/GenBank/DDBJ whole genome shotgun (WGS) entry which is preliminary data.</text>
</comment>
<keyword evidence="17" id="KW-1185">Reference proteome</keyword>
<comment type="function">
    <text evidence="13">Receptor for inositol 1,4,5-trisphosphate, a second messenger that mediates the release of intracellular calcium.</text>
</comment>
<dbReference type="GO" id="GO:0005789">
    <property type="term" value="C:endoplasmic reticulum membrane"/>
    <property type="evidence" value="ECO:0007669"/>
    <property type="project" value="UniProtKB-SubCell"/>
</dbReference>
<keyword evidence="13" id="KW-0107">Calcium channel</keyword>
<keyword evidence="6 13" id="KW-0256">Endoplasmic reticulum</keyword>
<dbReference type="InterPro" id="IPR016093">
    <property type="entry name" value="MIR_motif"/>
</dbReference>
<dbReference type="Proteomes" id="UP001347796">
    <property type="component" value="Unassembled WGS sequence"/>
</dbReference>
<dbReference type="Gene3D" id="1.10.287.70">
    <property type="match status" value="1"/>
</dbReference>
<keyword evidence="11 13" id="KW-1071">Ligand-gated ion channel</keyword>
<dbReference type="InterPro" id="IPR013662">
    <property type="entry name" value="RIH_assoc-dom"/>
</dbReference>
<sequence length="2472" mass="286020">MDDTLCIGDNISLYSEDANGYVLSFQTSSVHSEIAVASKQERVRSHISNQQVKAFEVCVPNKYKQRSKYSRLLEQLKKGPDNINLKNSVAQAKITADQESEDNGSEQKKQQGRKVVYGQLIQLRHLFTGKYVHVSTKKTSNTESNNMTVELKPENAKHCRFRIMPRYKVKSEGDVVQIGDQIVLESDKSTGQFLHVSRQPFPKTSVYTQCPELNLSVIQSGFTLHRKHKRRYDDHKKIKDGDVIRFFHKEMEAYLVAEGLFDDKVVEDVHLRIRTADQNILKTLFPSSSAVTYWQIELQEGSIAGGVLKWEQRCRIIHMCARKYLTVDIDGRVTLTSDTSDPRTYFKLHAVIRDSDDIPFDSYCRMEHVVTGKWLHAGSADYKLSSQLNNEDDKSMSGLKCSKAELKEITAIKNKHYDDAFTVQSVSTKLCSIFNYVSGMVPCIQKLISDKNDEMVLKYKTTYDVITALKELNSFMIVNSYPSKNRQKLMRNLRIVDLLVDLLHIPFKDTPDQTYLTKIFVEAYAVLKTYLVGNSRKNELYIAKYIGFFLTQFTYKEAKIGLYAAHMVMELIRDNRKIVDRVSHEQIDHFIDLLNSEKNYRYLELLGVLCVCDGVSIADNQTYITKKWLIKDTEDPNEANVHKPDIGHVTRINLNGKKNEKTPDTILRYGGLLWKTSASLSAQTRSQDEPQEQEMYLEHQLELFRMLCHGQNEFTIDVITSQLQFLTWEEAFDCLKDDTIPGRLRAKYCELIITLYVDIVSNVSVIDRVRLSYNYEGIASDESTFDQSSSPTAEYFPQLRDWIAYFLGNNGDMTASEIGHNMLVKQVLRLVYYLVMYGFYNKREDMDSLLKPLMSLLDGRNDKPYPDTARGHDASQVRKNFREIGRYQKSPETRAVVDAKIQALDVLNLTFNFTFNLRMEKLIQLFKSTYDEANEYRLFQPELSALLYEGYTLENAKSSKSAVKILENIFEETELFIPDKITQILLDLSHYHYDEMVCKSMHLLNRYYSFHYKLFSHAIQAQVLITDSSVKIMKRLSIILPKLRRLATAKLSDNQALELSNILDELKTMCQLDGDVCETHKMNQTILYNHGVLEDALTILSQAIDVKLLDGYVQNLKKIFSKTFLLLQWMTKNNKVIQMRLFDRLDMLLNKEGAPIELAELLTEIFTGNSTTCMKIQGHHVQRVVTLIVKHGFEVPQFLDMLNAVVKVEELDLPMKRNQGFVMTYFMQYRSDIAQVIDQSDEARKSVLESRNTQELDYMTSMVDLLATCAEGENSFIESICQTIFKINDILDVLINKNIGDNVKKPFLRFLLWVYMNTASGMIESGAGDLPHDRKIWEFINNTTDNLKQVKLFIENNKEQTKQLLKRPPSRSPGNSYDINNLQEMHGTLHYLFDGVMEFLQLFCRSYFQQDTDFANETDQLSNLALTYVEFLDAIAPLVSDERQMKNLTATMSGLMTATNAIPEYKMEEFHVRYGARIHRNILSDAREAYNEYFAAEEEINVSLNVFVGNMKLSYGGLNTVQHQIKFPSNKEYTEVGGDEDLPLGQEFQNHLKCFVNPDTKDPILKYKLAEKLVMQLRISSNLNNLTEKERLDQTELDIKCLQLLRGLIHNELVKLPEDWQTNMKRNQKYLNAIESVQTAINSYDVILSVSTHFTSPIDSVVRELLAFMCALLFSGNDAVQKSLLASFTGTREETFFFAIKNRIQRAALATREKRLLNVQHQAKIEETINQARALQKTMKGRALLIEEDAGAMLIPDELEFKDDAYIELMLRMMGLMCDNQYTGLQDYLREQPDNIKSVNVVAEVTKFLSTLYNNIDDVSIPLITQLFDTLVEFTSGNFANQAVVFDNKICDYITHILKHDTYKGCNLEQIYTLKQSIVILLRSLTEENPPVLEDDDEDADDGDVERSTKRLKEKTSSEVFEYLEKSALTCGMVTAYQDLLSPHKEYKENAKLISYVGCKFHHLLCRRIDLRGNEDPEELYEDDHLRAAWKYFSNSTLSIEIIKDDTLQKIYFTVRDKNVLREEKKEKFKYEVDRSSPSNKLRDFMDWSSDIIDDIRYQKKIHSSVIARFLLKIWPLLNVFALILSVAIAAMILGTWKADVSGDVVVPDISDYPRVREATYILGGIHNLTSLLMLISYLLSNHPKLPRWKNIKSTIRGPKYMNMEGKIPEKQRHVNLFSFKTFYYVMFLGFSFAGTFYHGYFFSFHLLHMAKLNQLLIRVIQAVTRNGLSLISVGLLGLAVLYIHSLFAFAFFRDYLDQNEGRQCNTMFQCFITVIHHGLAEGMYTTFEQQLTNRTFAQTAAVAAFDVIFFIIITTIGLNIIFGIIVDTFSELRDSKWKIDNDMKSSCFICSRENYDFERQGNGFEHHVKKEHNQWSYLFFFIHLEDTQPNDYSALELFVNNRRLRKRLDFFPLNRALSLQYEGDKHTKKLESLKNQVDYLVQKLKTTEAKKERKLEKQRQREWEQKHVKRE</sequence>
<feature type="transmembrane region" description="Helical" evidence="13">
    <location>
        <begin position="2183"/>
        <end position="2208"/>
    </location>
</feature>
<dbReference type="GO" id="GO:0005220">
    <property type="term" value="F:inositol 1,4,5-trisphosphate-gated calcium channel activity"/>
    <property type="evidence" value="ECO:0007669"/>
    <property type="project" value="UniProtKB-UniRule"/>
</dbReference>
<dbReference type="InterPro" id="IPR014821">
    <property type="entry name" value="Ins145_P3_rcpt"/>
</dbReference>
<comment type="subcellular location">
    <subcellularLocation>
        <location evidence="1 13">Endoplasmic reticulum membrane</location>
        <topology evidence="1 13">Multi-pass membrane protein</topology>
    </subcellularLocation>
</comment>
<evidence type="ECO:0000256" key="4">
    <source>
        <dbReference type="ARBA" id="ARBA00022692"/>
    </source>
</evidence>
<dbReference type="SUPFAM" id="SSF100909">
    <property type="entry name" value="IP3 receptor type 1 binding core, domain 2"/>
    <property type="match status" value="2"/>
</dbReference>
<evidence type="ECO:0000256" key="12">
    <source>
        <dbReference type="ARBA" id="ARBA00023303"/>
    </source>
</evidence>
<dbReference type="SUPFAM" id="SSF82109">
    <property type="entry name" value="MIR domain"/>
    <property type="match status" value="2"/>
</dbReference>
<dbReference type="PANTHER" id="PTHR13715:SF99">
    <property type="entry name" value="INOSITOL 1,4,5-TRISPHOSPHATE RECEPTOR-LIKE PROTEIN A"/>
    <property type="match status" value="1"/>
</dbReference>
<evidence type="ECO:0000256" key="1">
    <source>
        <dbReference type="ARBA" id="ARBA00004477"/>
    </source>
</evidence>
<evidence type="ECO:0000256" key="14">
    <source>
        <dbReference type="SAM" id="MobiDB-lite"/>
    </source>
</evidence>
<evidence type="ECO:0000313" key="16">
    <source>
        <dbReference type="EMBL" id="KAK6195492.1"/>
    </source>
</evidence>
<keyword evidence="4 13" id="KW-0812">Transmembrane</keyword>
<evidence type="ECO:0000259" key="15">
    <source>
        <dbReference type="PROSITE" id="PS50919"/>
    </source>
</evidence>
<evidence type="ECO:0000256" key="6">
    <source>
        <dbReference type="ARBA" id="ARBA00022824"/>
    </source>
</evidence>
<dbReference type="PANTHER" id="PTHR13715">
    <property type="entry name" value="RYANODINE RECEPTOR AND IP3 RECEPTOR"/>
    <property type="match status" value="1"/>
</dbReference>
<comment type="domain">
    <text evidence="13">The receptor contains a calcium channel in its C-terminal extremity. Its large N-terminal cytoplasmic region has the ligand-binding site in the N-terminus and modulatory sites in the middle portion immediately upstream of the channel region.</text>
</comment>
<dbReference type="GO" id="GO:0070679">
    <property type="term" value="F:inositol 1,4,5 trisphosphate binding"/>
    <property type="evidence" value="ECO:0007669"/>
    <property type="project" value="UniProtKB-UniRule"/>
</dbReference>
<dbReference type="EMBL" id="JAZGQO010000001">
    <property type="protein sequence ID" value="KAK6195492.1"/>
    <property type="molecule type" value="Genomic_DNA"/>
</dbReference>
<keyword evidence="13" id="KW-0106">Calcium</keyword>
<dbReference type="InterPro" id="IPR000699">
    <property type="entry name" value="RIH_dom"/>
</dbReference>
<dbReference type="InterPro" id="IPR000493">
    <property type="entry name" value="InsP3_rcpt"/>
</dbReference>
<evidence type="ECO:0000256" key="9">
    <source>
        <dbReference type="ARBA" id="ARBA00023136"/>
    </source>
</evidence>
<comment type="subunit">
    <text evidence="13">Homotetramer.</text>
</comment>
<feature type="region of interest" description="Disordered" evidence="14">
    <location>
        <begin position="1891"/>
        <end position="1911"/>
    </location>
</feature>
<evidence type="ECO:0000313" key="17">
    <source>
        <dbReference type="Proteomes" id="UP001347796"/>
    </source>
</evidence>
<evidence type="ECO:0000256" key="3">
    <source>
        <dbReference type="ARBA" id="ARBA00022448"/>
    </source>
</evidence>
<dbReference type="Pfam" id="PF08454">
    <property type="entry name" value="RIH_assoc"/>
    <property type="match status" value="1"/>
</dbReference>
<dbReference type="Pfam" id="PF08709">
    <property type="entry name" value="Ins145_P3_rec"/>
    <property type="match status" value="1"/>
</dbReference>
<feature type="transmembrane region" description="Helical" evidence="13">
    <location>
        <begin position="2229"/>
        <end position="2253"/>
    </location>
</feature>
<evidence type="ECO:0000256" key="2">
    <source>
        <dbReference type="ARBA" id="ARBA00009453"/>
    </source>
</evidence>
<dbReference type="PROSITE" id="PS50919">
    <property type="entry name" value="MIR"/>
    <property type="match status" value="1"/>
</dbReference>
<reference evidence="16 17" key="1">
    <citation type="submission" date="2024-01" db="EMBL/GenBank/DDBJ databases">
        <title>The genome of the rayed Mediterranean limpet Patella caerulea (Linnaeus, 1758).</title>
        <authorList>
            <person name="Anh-Thu Weber A."/>
            <person name="Halstead-Nussloch G."/>
        </authorList>
    </citation>
    <scope>NUCLEOTIDE SEQUENCE [LARGE SCALE GENOMIC DNA]</scope>
    <source>
        <strain evidence="16">AATW-2023a</strain>
        <tissue evidence="16">Whole specimen</tissue>
    </source>
</reference>
<evidence type="ECO:0000256" key="13">
    <source>
        <dbReference type="RuleBase" id="RU368044"/>
    </source>
</evidence>
<keyword evidence="8 13" id="KW-0406">Ion transport</keyword>
<dbReference type="InterPro" id="IPR005821">
    <property type="entry name" value="Ion_trans_dom"/>
</dbReference>
<gene>
    <name evidence="16" type="ORF">SNE40_000911</name>
</gene>
<keyword evidence="7 13" id="KW-1133">Transmembrane helix</keyword>
<evidence type="ECO:0000256" key="7">
    <source>
        <dbReference type="ARBA" id="ARBA00022989"/>
    </source>
</evidence>
<evidence type="ECO:0000256" key="11">
    <source>
        <dbReference type="ARBA" id="ARBA00023286"/>
    </source>
</evidence>
<dbReference type="Gene3D" id="2.80.10.50">
    <property type="match status" value="2"/>
</dbReference>
<feature type="transmembrane region" description="Helical" evidence="13">
    <location>
        <begin position="2074"/>
        <end position="2097"/>
    </location>
</feature>
<dbReference type="PRINTS" id="PR00779">
    <property type="entry name" value="INSP3RECEPTR"/>
</dbReference>
<dbReference type="InterPro" id="IPR036300">
    <property type="entry name" value="MIR_dom_sf"/>
</dbReference>
<keyword evidence="3 13" id="KW-0813">Transport</keyword>
<dbReference type="InterPro" id="IPR035910">
    <property type="entry name" value="RyR/IP3R_RIH_dom_sf"/>
</dbReference>
<keyword evidence="5" id="KW-0677">Repeat</keyword>
<proteinExistence type="inferred from homology"/>
<evidence type="ECO:0000256" key="5">
    <source>
        <dbReference type="ARBA" id="ARBA00022737"/>
    </source>
</evidence>
<keyword evidence="13" id="KW-0109">Calcium transport</keyword>
<feature type="transmembrane region" description="Helical" evidence="13">
    <location>
        <begin position="2118"/>
        <end position="2140"/>
    </location>
</feature>
<dbReference type="InterPro" id="IPR015925">
    <property type="entry name" value="Ryanodine_IP3_receptor"/>
</dbReference>
<keyword evidence="12 13" id="KW-0407">Ion channel</keyword>
<dbReference type="SMART" id="SM00472">
    <property type="entry name" value="MIR"/>
    <property type="match status" value="3"/>
</dbReference>
<evidence type="ECO:0000256" key="10">
    <source>
        <dbReference type="ARBA" id="ARBA00023170"/>
    </source>
</evidence>
<comment type="similarity">
    <text evidence="2 13">Belongs to the InsP3 receptor family.</text>
</comment>
<dbReference type="Pfam" id="PF00520">
    <property type="entry name" value="Ion_trans"/>
    <property type="match status" value="1"/>
</dbReference>
<dbReference type="GO" id="GO:0051209">
    <property type="term" value="P:release of sequestered calcium ion into cytosol"/>
    <property type="evidence" value="ECO:0007669"/>
    <property type="project" value="UniProtKB-UniRule"/>
</dbReference>
<dbReference type="Pfam" id="PF02815">
    <property type="entry name" value="MIR"/>
    <property type="match status" value="1"/>
</dbReference>
<feature type="transmembrane region" description="Helical" evidence="13">
    <location>
        <begin position="2301"/>
        <end position="2327"/>
    </location>
</feature>
<keyword evidence="10 13" id="KW-0675">Receptor</keyword>
<accession>A0AAN8Q2V6</accession>
<dbReference type="Pfam" id="PF01365">
    <property type="entry name" value="RYDR_ITPR"/>
    <property type="match status" value="2"/>
</dbReference>
<organism evidence="16 17">
    <name type="scientific">Patella caerulea</name>
    <name type="common">Rayed Mediterranean limpet</name>
    <dbReference type="NCBI Taxonomy" id="87958"/>
    <lineage>
        <taxon>Eukaryota</taxon>
        <taxon>Metazoa</taxon>
        <taxon>Spiralia</taxon>
        <taxon>Lophotrochozoa</taxon>
        <taxon>Mollusca</taxon>
        <taxon>Gastropoda</taxon>
        <taxon>Patellogastropoda</taxon>
        <taxon>Patelloidea</taxon>
        <taxon>Patellidae</taxon>
        <taxon>Patella</taxon>
    </lineage>
</organism>
<evidence type="ECO:0000256" key="8">
    <source>
        <dbReference type="ARBA" id="ARBA00023065"/>
    </source>
</evidence>
<feature type="region of interest" description="Disordered" evidence="14">
    <location>
        <begin position="2451"/>
        <end position="2472"/>
    </location>
</feature>
<feature type="compositionally biased region" description="Acidic residues" evidence="14">
    <location>
        <begin position="1893"/>
        <end position="1904"/>
    </location>
</feature>
<keyword evidence="9 13" id="KW-0472">Membrane</keyword>
<name>A0AAN8Q2V6_PATCE</name>